<dbReference type="EMBL" id="CP009888">
    <property type="protein sequence ID" value="AIY64877.1"/>
    <property type="molecule type" value="Genomic_DNA"/>
</dbReference>
<feature type="signal peptide" evidence="1">
    <location>
        <begin position="1"/>
        <end position="21"/>
    </location>
</feature>
<dbReference type="Gene3D" id="1.25.40.10">
    <property type="entry name" value="Tetratricopeptide repeat domain"/>
    <property type="match status" value="1"/>
</dbReference>
<evidence type="ECO:0000313" key="3">
    <source>
        <dbReference type="Proteomes" id="UP000030341"/>
    </source>
</evidence>
<dbReference type="Proteomes" id="UP000030341">
    <property type="component" value="Chromosome 1"/>
</dbReference>
<evidence type="ECO:0008006" key="4">
    <source>
        <dbReference type="Google" id="ProtNLM"/>
    </source>
</evidence>
<evidence type="ECO:0000256" key="1">
    <source>
        <dbReference type="SAM" id="SignalP"/>
    </source>
</evidence>
<proteinExistence type="predicted"/>
<dbReference type="HOGENOM" id="CLU_927074_0_0_6"/>
<reference evidence="2 3" key="1">
    <citation type="submission" date="2014-11" db="EMBL/GenBank/DDBJ databases">
        <title>Complete Genome Sequence of Pseudoalteromonas sp. Strain OCN003 Isolated from Kaneohe Bay, Oahu, Hawaii.</title>
        <authorList>
            <person name="Beurmann S."/>
            <person name="Videau P."/>
            <person name="Ushijima B."/>
            <person name="Smith A.M."/>
            <person name="Aeby G.S."/>
            <person name="Callahan S.M."/>
            <person name="Belcaid M."/>
        </authorList>
    </citation>
    <scope>NUCLEOTIDE SEQUENCE [LARGE SCALE GENOMIC DNA]</scope>
    <source>
        <strain evidence="2 3">OCN003</strain>
    </source>
</reference>
<dbReference type="SUPFAM" id="SSF48452">
    <property type="entry name" value="TPR-like"/>
    <property type="match status" value="1"/>
</dbReference>
<gene>
    <name evidence="2" type="ORF">OM33_06720</name>
</gene>
<dbReference type="OrthoDB" id="5760886at2"/>
<keyword evidence="3" id="KW-1185">Reference proteome</keyword>
<accession>A0A0A7EFU5</accession>
<feature type="chain" id="PRO_5002027951" description="Tetratricopeptide repeat protein" evidence="1">
    <location>
        <begin position="22"/>
        <end position="309"/>
    </location>
</feature>
<dbReference type="eggNOG" id="COG0457">
    <property type="taxonomic scope" value="Bacteria"/>
</dbReference>
<keyword evidence="1" id="KW-0732">Signal</keyword>
<dbReference type="InterPro" id="IPR011990">
    <property type="entry name" value="TPR-like_helical_dom_sf"/>
</dbReference>
<dbReference type="AlphaFoldDB" id="A0A0A7EFU5"/>
<name>A0A0A7EFU5_9GAMM</name>
<dbReference type="RefSeq" id="WP_038640248.1">
    <property type="nucleotide sequence ID" value="NZ_CP009888.1"/>
</dbReference>
<organism evidence="2 3">
    <name type="scientific">Pseudoalteromonas piratica</name>
    <dbReference type="NCBI Taxonomy" id="1348114"/>
    <lineage>
        <taxon>Bacteria</taxon>
        <taxon>Pseudomonadati</taxon>
        <taxon>Pseudomonadota</taxon>
        <taxon>Gammaproteobacteria</taxon>
        <taxon>Alteromonadales</taxon>
        <taxon>Pseudoalteromonadaceae</taxon>
        <taxon>Pseudoalteromonas</taxon>
    </lineage>
</organism>
<protein>
    <recommendedName>
        <fullName evidence="4">Tetratricopeptide repeat protein</fullName>
    </recommendedName>
</protein>
<evidence type="ECO:0000313" key="2">
    <source>
        <dbReference type="EMBL" id="AIY64877.1"/>
    </source>
</evidence>
<sequence length="309" mass="35311">MKILNCLIASLLLLSNTIQSADNMHNFEDMCVELPVSKCSEKILTLQSEYAQFSTDWYFITAHYLDFLYETTSLLPLKKITEEYINVEHTHPITFQTQLYFYASKALGIYGEKDKAQQYAKKAIALVTATSDSFPNPLRKVELANLEMVFGNKDKAVQMFSRLAQQYKKSKDAKLQHEIYGNLANALYSQSQLLESIPHRKSAIFWAKQLGYSEDITMAIGNLARTYQLVGQLQLANDTYRDAVTHFTSEDSPNYSIFQLRLAEINAAQSNPKQAKQHLEKVKFTKLLPGHFTVYNQLAQTLEFSKDTI</sequence>
<dbReference type="KEGG" id="pseo:OM33_06720"/>